<feature type="transmembrane region" description="Helical" evidence="1">
    <location>
        <begin position="60"/>
        <end position="78"/>
    </location>
</feature>
<dbReference type="EMBL" id="FNSA01000003">
    <property type="protein sequence ID" value="SEC67245.1"/>
    <property type="molecule type" value="Genomic_DNA"/>
</dbReference>
<evidence type="ECO:0000313" key="3">
    <source>
        <dbReference type="Proteomes" id="UP000182241"/>
    </source>
</evidence>
<dbReference type="AlphaFoldDB" id="A0A1H4UF08"/>
<dbReference type="Proteomes" id="UP000182241">
    <property type="component" value="Unassembled WGS sequence"/>
</dbReference>
<name>A0A1H4UF08_TSUTY</name>
<sequence length="91" mass="10088">MSVLELRAHARVMNRYRRWIDRDNTRISRAGHLIAILGSTTPLWIVCGTVIVVLGDLAGLWILVPATLLAPATVWLFLAQCTHIGWDGGAR</sequence>
<accession>A0A1H4UF08</accession>
<keyword evidence="3" id="KW-1185">Reference proteome</keyword>
<keyword evidence="1" id="KW-1133">Transmembrane helix</keyword>
<organism evidence="2 3">
    <name type="scientific">Tsukamurella tyrosinosolvens</name>
    <dbReference type="NCBI Taxonomy" id="57704"/>
    <lineage>
        <taxon>Bacteria</taxon>
        <taxon>Bacillati</taxon>
        <taxon>Actinomycetota</taxon>
        <taxon>Actinomycetes</taxon>
        <taxon>Mycobacteriales</taxon>
        <taxon>Tsukamurellaceae</taxon>
        <taxon>Tsukamurella</taxon>
    </lineage>
</organism>
<evidence type="ECO:0000256" key="1">
    <source>
        <dbReference type="SAM" id="Phobius"/>
    </source>
</evidence>
<gene>
    <name evidence="2" type="ORF">SAMN04489793_2877</name>
</gene>
<evidence type="ECO:0000313" key="2">
    <source>
        <dbReference type="EMBL" id="SEC67245.1"/>
    </source>
</evidence>
<proteinExistence type="predicted"/>
<dbReference type="STRING" id="57704.SAMN04489793_2877"/>
<feature type="transmembrane region" description="Helical" evidence="1">
    <location>
        <begin position="32"/>
        <end position="54"/>
    </location>
</feature>
<keyword evidence="1" id="KW-0472">Membrane</keyword>
<keyword evidence="1" id="KW-0812">Transmembrane</keyword>
<reference evidence="3" key="1">
    <citation type="submission" date="2016-10" db="EMBL/GenBank/DDBJ databases">
        <authorList>
            <person name="Varghese N."/>
            <person name="Submissions S."/>
        </authorList>
    </citation>
    <scope>NUCLEOTIDE SEQUENCE [LARGE SCALE GENOMIC DNA]</scope>
    <source>
        <strain evidence="3">DSM 44234</strain>
    </source>
</reference>
<protein>
    <submittedName>
        <fullName evidence="2">Uncharacterized protein</fullName>
    </submittedName>
</protein>